<evidence type="ECO:0000256" key="1">
    <source>
        <dbReference type="ARBA" id="ARBA00008558"/>
    </source>
</evidence>
<accession>A0A081BZ67</accession>
<dbReference type="PANTHER" id="PTHR15108">
    <property type="entry name" value="N-ACYLGLUCOSAMINE-2-EPIMERASE"/>
    <property type="match status" value="1"/>
</dbReference>
<evidence type="ECO:0000313" key="3">
    <source>
        <dbReference type="EMBL" id="GAK57622.1"/>
    </source>
</evidence>
<gene>
    <name evidence="3" type="ORF">U27_04589</name>
</gene>
<name>A0A081BZ67_VECG1</name>
<dbReference type="Pfam" id="PF07221">
    <property type="entry name" value="GlcNAc_2-epim"/>
    <property type="match status" value="1"/>
</dbReference>
<dbReference type="AlphaFoldDB" id="A0A081BZ67"/>
<sequence length="393" mass="46262">MTPQRINELLTVYRDGLLNDTLPFWIKHCVDREYGGFMFALDRDGTVIDTDKGIWQQGRFTWLLSTLYNTVEPRAEWLELAKHGIDFIRKHGFDADGRMFFQVTREGRPVRKRRYIFSETFATIALAAYSKATGDKQAQQEALDLFKLIIRYLTTPGLIPPKFNPETRAGKALAIPMILIVTAQILREAVDDPTLCNEWINRCIAEIERDFMKPEFKAVLETVGPNGEFIDHFDGRMMCPGHAIEAAWFTLHEAKLRNNDPHLLKIGTTILDWMWTWGWDQEYGGIIYYRDAKGLPVQEYWHDMKFWWPQNEAIIATLLAYQMTGDEKYAQWHQQIHDWAYTYFPDPEYGEWYGYLHRDGRISVPLKGNMWKGPFHLPRMQWYCWKLLEEMAV</sequence>
<proteinExistence type="inferred from homology"/>
<dbReference type="SUPFAM" id="SSF48208">
    <property type="entry name" value="Six-hairpin glycosidases"/>
    <property type="match status" value="1"/>
</dbReference>
<keyword evidence="4" id="KW-1185">Reference proteome</keyword>
<dbReference type="InterPro" id="IPR010819">
    <property type="entry name" value="AGE/CE"/>
</dbReference>
<evidence type="ECO:0000256" key="2">
    <source>
        <dbReference type="ARBA" id="ARBA00023235"/>
    </source>
</evidence>
<dbReference type="Proteomes" id="UP000030661">
    <property type="component" value="Unassembled WGS sequence"/>
</dbReference>
<organism evidence="3 4">
    <name type="scientific">Vecturithrix granuli</name>
    <dbReference type="NCBI Taxonomy" id="1499967"/>
    <lineage>
        <taxon>Bacteria</taxon>
        <taxon>Candidatus Moduliflexota</taxon>
        <taxon>Candidatus Vecturitrichia</taxon>
        <taxon>Candidatus Vecturitrichales</taxon>
        <taxon>Candidatus Vecturitrichaceae</taxon>
        <taxon>Candidatus Vecturithrix</taxon>
    </lineage>
</organism>
<dbReference type="InterPro" id="IPR012341">
    <property type="entry name" value="6hp_glycosidase-like_sf"/>
</dbReference>
<dbReference type="FunFam" id="1.50.10.10:FF:000021">
    <property type="entry name" value="N-acylglucosamine 2-epimerase"/>
    <property type="match status" value="1"/>
</dbReference>
<dbReference type="HOGENOM" id="CLU_046651_0_1_0"/>
<protein>
    <submittedName>
        <fullName evidence="3">N-acylglucosamine 2-epimerase</fullName>
    </submittedName>
</protein>
<dbReference type="Gene3D" id="1.50.10.10">
    <property type="match status" value="1"/>
</dbReference>
<dbReference type="STRING" id="1499967.U27_04589"/>
<evidence type="ECO:0000313" key="4">
    <source>
        <dbReference type="Proteomes" id="UP000030661"/>
    </source>
</evidence>
<dbReference type="eggNOG" id="COG2942">
    <property type="taxonomic scope" value="Bacteria"/>
</dbReference>
<comment type="similarity">
    <text evidence="1">Belongs to the N-acylglucosamine 2-epimerase family.</text>
</comment>
<reference evidence="3 4" key="1">
    <citation type="journal article" date="2015" name="PeerJ">
        <title>First genomic representation of candidate bacterial phylum KSB3 points to enhanced environmental sensing as a trigger of wastewater bulking.</title>
        <authorList>
            <person name="Sekiguchi Y."/>
            <person name="Ohashi A."/>
            <person name="Parks D.H."/>
            <person name="Yamauchi T."/>
            <person name="Tyson G.W."/>
            <person name="Hugenholtz P."/>
        </authorList>
    </citation>
    <scope>NUCLEOTIDE SEQUENCE [LARGE SCALE GENOMIC DNA]</scope>
</reference>
<dbReference type="EMBL" id="DF820466">
    <property type="protein sequence ID" value="GAK57622.1"/>
    <property type="molecule type" value="Genomic_DNA"/>
</dbReference>
<keyword evidence="2" id="KW-0413">Isomerase</keyword>
<dbReference type="GO" id="GO:0016853">
    <property type="term" value="F:isomerase activity"/>
    <property type="evidence" value="ECO:0007669"/>
    <property type="project" value="UniProtKB-KW"/>
</dbReference>
<dbReference type="InterPro" id="IPR008928">
    <property type="entry name" value="6-hairpin_glycosidase_sf"/>
</dbReference>
<dbReference type="GO" id="GO:0005975">
    <property type="term" value="P:carbohydrate metabolic process"/>
    <property type="evidence" value="ECO:0007669"/>
    <property type="project" value="InterPro"/>
</dbReference>